<protein>
    <submittedName>
        <fullName evidence="5">Phosphatase</fullName>
    </submittedName>
</protein>
<name>A0A9W5S1X3_9BACL</name>
<dbReference type="OrthoDB" id="9807195at2"/>
<proteinExistence type="inferred from homology"/>
<evidence type="ECO:0000313" key="6">
    <source>
        <dbReference type="Proteomes" id="UP000053750"/>
    </source>
</evidence>
<dbReference type="InterPro" id="IPR043129">
    <property type="entry name" value="ATPase_NBD"/>
</dbReference>
<dbReference type="InterPro" id="IPR048950">
    <property type="entry name" value="Ppx_GppA_C"/>
</dbReference>
<dbReference type="SUPFAM" id="SSF109604">
    <property type="entry name" value="HD-domain/PDEase-like"/>
    <property type="match status" value="1"/>
</dbReference>
<dbReference type="Gene3D" id="3.30.420.150">
    <property type="entry name" value="Exopolyphosphatase. Domain 2"/>
    <property type="match status" value="1"/>
</dbReference>
<dbReference type="AlphaFoldDB" id="A0A9W5S1X3"/>
<dbReference type="InterPro" id="IPR030673">
    <property type="entry name" value="PyroPPase_GppA_Ppx"/>
</dbReference>
<feature type="domain" description="Ppx/GppA phosphatase C-terminal" evidence="4">
    <location>
        <begin position="334"/>
        <end position="455"/>
    </location>
</feature>
<gene>
    <name evidence="5" type="ORF">BG53_15770</name>
</gene>
<comment type="caution">
    <text evidence="5">The sequence shown here is derived from an EMBL/GenBank/DDBJ whole genome shotgun (WGS) entry which is preliminary data.</text>
</comment>
<evidence type="ECO:0000256" key="1">
    <source>
        <dbReference type="ARBA" id="ARBA00007125"/>
    </source>
</evidence>
<dbReference type="Proteomes" id="UP000053750">
    <property type="component" value="Unassembled WGS sequence"/>
</dbReference>
<evidence type="ECO:0000259" key="4">
    <source>
        <dbReference type="Pfam" id="PF21447"/>
    </source>
</evidence>
<dbReference type="RefSeq" id="WP_036585686.1">
    <property type="nucleotide sequence ID" value="NZ_KK082115.1"/>
</dbReference>
<evidence type="ECO:0000259" key="3">
    <source>
        <dbReference type="Pfam" id="PF02541"/>
    </source>
</evidence>
<evidence type="ECO:0000256" key="2">
    <source>
        <dbReference type="ARBA" id="ARBA00022801"/>
    </source>
</evidence>
<feature type="domain" description="Ppx/GppA phosphatase N-terminal" evidence="3">
    <location>
        <begin position="27"/>
        <end position="305"/>
    </location>
</feature>
<dbReference type="SUPFAM" id="SSF53067">
    <property type="entry name" value="Actin-like ATPase domain"/>
    <property type="match status" value="2"/>
</dbReference>
<keyword evidence="2" id="KW-0378">Hydrolase</keyword>
<dbReference type="GO" id="GO:0016787">
    <property type="term" value="F:hydrolase activity"/>
    <property type="evidence" value="ECO:0007669"/>
    <property type="project" value="UniProtKB-KW"/>
</dbReference>
<dbReference type="InterPro" id="IPR003695">
    <property type="entry name" value="Ppx_GppA_N"/>
</dbReference>
<sequence>MEQQRMGIIDIGSNSIRLAIYERTPEGAYRVIDGSKQAGRLSEQIDGEGKLNEAAVDRLVGTLHRFRLLCFHHRTERIRAVATAAIRNAANCGDVLDRLAKETGMTVELLSGKEEAAYGFLGMLNTMDVQDGFLIDIGGGSTELSLFRSRELIRSVSFPFGAVNTSKRYADKGTLDDKSLAEFESVLRKAIEAEPWIREAAGLPLVGIGGTVRTLAKMHQAQIKYPLRQTHNYGMRPEDTEALFASLQELSLEKRKKTPGLSKDRADLIVPGIAILRTFFRACRADRYLICGAGLRDGLFFDSVLPSGGRLDDPLGYSIANIGALYPDAPQPHIEQVNRVASALYEALAPHYPIGGQAAACLRVASRLFRIGAGIDYYQYAKHTFYLMVNSHLNGISHRGILISAAVASYKNRSGARQLHQTYKPIMADDDLETVYRLGTLLQLAVALDRSESQPFTGLAADIRSNKLVLRPIGQNGPLTMERSEVEALADDFKKVWGLTPVLESTS</sequence>
<dbReference type="GO" id="GO:0006357">
    <property type="term" value="P:regulation of transcription by RNA polymerase II"/>
    <property type="evidence" value="ECO:0007669"/>
    <property type="project" value="TreeGrafter"/>
</dbReference>
<dbReference type="Gene3D" id="1.10.3210.10">
    <property type="entry name" value="Hypothetical protein af1432"/>
    <property type="match status" value="1"/>
</dbReference>
<dbReference type="Pfam" id="PF02541">
    <property type="entry name" value="Ppx-GppA"/>
    <property type="match status" value="1"/>
</dbReference>
<accession>A0A9W5S1X3</accession>
<dbReference type="EMBL" id="JFHU01000097">
    <property type="protein sequence ID" value="EXX89391.1"/>
    <property type="molecule type" value="Genomic_DNA"/>
</dbReference>
<evidence type="ECO:0000313" key="5">
    <source>
        <dbReference type="EMBL" id="EXX89391.1"/>
    </source>
</evidence>
<dbReference type="PIRSF" id="PIRSF001267">
    <property type="entry name" value="Pyrophosphatase_GppA_Ppx"/>
    <property type="match status" value="1"/>
</dbReference>
<dbReference type="CDD" id="cd24052">
    <property type="entry name" value="ASKHA_NBD_HpPPX-GppA-like"/>
    <property type="match status" value="1"/>
</dbReference>
<dbReference type="Pfam" id="PF21447">
    <property type="entry name" value="Ppx-GppA_III"/>
    <property type="match status" value="1"/>
</dbReference>
<organism evidence="5 6">
    <name type="scientific">Paenibacillus darwinianus</name>
    <dbReference type="NCBI Taxonomy" id="1380763"/>
    <lineage>
        <taxon>Bacteria</taxon>
        <taxon>Bacillati</taxon>
        <taxon>Bacillota</taxon>
        <taxon>Bacilli</taxon>
        <taxon>Bacillales</taxon>
        <taxon>Paenibacillaceae</taxon>
        <taxon>Paenibacillus</taxon>
    </lineage>
</organism>
<comment type="similarity">
    <text evidence="1">Belongs to the GppA/Ppx family.</text>
</comment>
<dbReference type="Gene3D" id="3.30.420.40">
    <property type="match status" value="1"/>
</dbReference>
<dbReference type="PANTHER" id="PTHR30005">
    <property type="entry name" value="EXOPOLYPHOSPHATASE"/>
    <property type="match status" value="1"/>
</dbReference>
<reference evidence="5 6" key="1">
    <citation type="submission" date="2014-02" db="EMBL/GenBank/DDBJ databases">
        <title>Genome sequence of Paenibacillus darwinianus reveals adaptive mechanisms for survival in Antarctic soils.</title>
        <authorList>
            <person name="Dsouza M."/>
            <person name="Taylor M.W."/>
            <person name="Turner S.J."/>
            <person name="Aislabie J."/>
        </authorList>
    </citation>
    <scope>NUCLEOTIDE SEQUENCE [LARGE SCALE GENOMIC DNA]</scope>
    <source>
        <strain evidence="5 6">CE1</strain>
    </source>
</reference>
<keyword evidence="6" id="KW-1185">Reference proteome</keyword>
<dbReference type="PANTHER" id="PTHR30005:SF0">
    <property type="entry name" value="RETROGRADE REGULATION PROTEIN 2"/>
    <property type="match status" value="1"/>
</dbReference>
<dbReference type="InterPro" id="IPR050273">
    <property type="entry name" value="GppA/Ppx_hydrolase"/>
</dbReference>